<evidence type="ECO:0000313" key="2">
    <source>
        <dbReference type="Proteomes" id="UP000182034"/>
    </source>
</evidence>
<dbReference type="Proteomes" id="UP000182034">
    <property type="component" value="Unassembled WGS sequence"/>
</dbReference>
<protein>
    <submittedName>
        <fullName evidence="1">Uncharacterized protein</fullName>
    </submittedName>
</protein>
<dbReference type="AlphaFoldDB" id="A0A1K2IW84"/>
<accession>A0A1K2IW84</accession>
<gene>
    <name evidence="1" type="ORF">SAMN05216324_12311</name>
</gene>
<proteinExistence type="predicted"/>
<dbReference type="EMBL" id="FPKW01000023">
    <property type="protein sequence ID" value="SFZ96631.1"/>
    <property type="molecule type" value="Genomic_DNA"/>
</dbReference>
<reference evidence="2" key="1">
    <citation type="submission" date="2016-10" db="EMBL/GenBank/DDBJ databases">
        <authorList>
            <person name="Varghese N."/>
            <person name="Submissions S."/>
        </authorList>
    </citation>
    <scope>NUCLEOTIDE SEQUENCE [LARGE SCALE GENOMIC DNA]</scope>
    <source>
        <strain evidence="2">SUR2</strain>
    </source>
</reference>
<organism evidence="1 2">
    <name type="scientific">Chryseobacterium limigenitum</name>
    <dbReference type="NCBI Taxonomy" id="1612149"/>
    <lineage>
        <taxon>Bacteria</taxon>
        <taxon>Pseudomonadati</taxon>
        <taxon>Bacteroidota</taxon>
        <taxon>Flavobacteriia</taxon>
        <taxon>Flavobacteriales</taxon>
        <taxon>Weeksellaceae</taxon>
        <taxon>Chryseobacterium group</taxon>
        <taxon>Chryseobacterium</taxon>
    </lineage>
</organism>
<evidence type="ECO:0000313" key="1">
    <source>
        <dbReference type="EMBL" id="SFZ96631.1"/>
    </source>
</evidence>
<name>A0A1K2IW84_9FLAO</name>
<keyword evidence="2" id="KW-1185">Reference proteome</keyword>
<sequence length="149" mass="15647">MTKQTNTMTKQKKLVRNAIKGFLSLVVLSLFTTFISCDHDRDDESPKKSTPTTAHNVVFKAEVSAGSTINSAMYGFNGEANVQATGVSGTVWTSPETKIDGGGILVVKVNATGANASSNLKVQILVDGVVKKEVTSTGQALTAQSAVQL</sequence>